<keyword evidence="1" id="KW-0472">Membrane</keyword>
<proteinExistence type="predicted"/>
<evidence type="ECO:0000313" key="2">
    <source>
        <dbReference type="EMBL" id="GAA3809746.1"/>
    </source>
</evidence>
<evidence type="ECO:0008006" key="4">
    <source>
        <dbReference type="Google" id="ProtNLM"/>
    </source>
</evidence>
<comment type="caution">
    <text evidence="2">The sequence shown here is derived from an EMBL/GenBank/DDBJ whole genome shotgun (WGS) entry which is preliminary data.</text>
</comment>
<evidence type="ECO:0000256" key="1">
    <source>
        <dbReference type="SAM" id="Phobius"/>
    </source>
</evidence>
<feature type="transmembrane region" description="Helical" evidence="1">
    <location>
        <begin position="100"/>
        <end position="118"/>
    </location>
</feature>
<feature type="transmembrane region" description="Helical" evidence="1">
    <location>
        <begin position="45"/>
        <end position="64"/>
    </location>
</feature>
<dbReference type="Proteomes" id="UP001500888">
    <property type="component" value="Unassembled WGS sequence"/>
</dbReference>
<protein>
    <recommendedName>
        <fullName evidence="4">Flagellar biosynthetic protein FliP</fullName>
    </recommendedName>
</protein>
<gene>
    <name evidence="2" type="ORF">GCM10022226_32610</name>
</gene>
<organism evidence="2 3">
    <name type="scientific">Sphaerisporangium flaviroseum</name>
    <dbReference type="NCBI Taxonomy" id="509199"/>
    <lineage>
        <taxon>Bacteria</taxon>
        <taxon>Bacillati</taxon>
        <taxon>Actinomycetota</taxon>
        <taxon>Actinomycetes</taxon>
        <taxon>Streptosporangiales</taxon>
        <taxon>Streptosporangiaceae</taxon>
        <taxon>Sphaerisporangium</taxon>
    </lineage>
</organism>
<sequence>MRHSWPRFARHYVEMVLAMLVGMAVLGLLRGAVGLGLSYERDPELAYLLMAFDMSVGMAVWMRYRGHGWARTLEMCGAMFAPVLPLFPLLWLDVIDGMDLMMIAHVAMLPLMLIVMLWRRDEYATCAD</sequence>
<feature type="transmembrane region" description="Helical" evidence="1">
    <location>
        <begin position="12"/>
        <end position="33"/>
    </location>
</feature>
<feature type="transmembrane region" description="Helical" evidence="1">
    <location>
        <begin position="76"/>
        <end position="94"/>
    </location>
</feature>
<keyword evidence="1" id="KW-0812">Transmembrane</keyword>
<name>A0ABP7I6Y8_9ACTN</name>
<reference evidence="3" key="1">
    <citation type="journal article" date="2019" name="Int. J. Syst. Evol. Microbiol.">
        <title>The Global Catalogue of Microorganisms (GCM) 10K type strain sequencing project: providing services to taxonomists for standard genome sequencing and annotation.</title>
        <authorList>
            <consortium name="The Broad Institute Genomics Platform"/>
            <consortium name="The Broad Institute Genome Sequencing Center for Infectious Disease"/>
            <person name="Wu L."/>
            <person name="Ma J."/>
        </authorList>
    </citation>
    <scope>NUCLEOTIDE SEQUENCE [LARGE SCALE GENOMIC DNA]</scope>
    <source>
        <strain evidence="3">JCM 16908</strain>
    </source>
</reference>
<evidence type="ECO:0000313" key="3">
    <source>
        <dbReference type="Proteomes" id="UP001500888"/>
    </source>
</evidence>
<dbReference type="EMBL" id="BAAAZR010000007">
    <property type="protein sequence ID" value="GAA3809746.1"/>
    <property type="molecule type" value="Genomic_DNA"/>
</dbReference>
<keyword evidence="3" id="KW-1185">Reference proteome</keyword>
<accession>A0ABP7I6Y8</accession>
<keyword evidence="1" id="KW-1133">Transmembrane helix</keyword>